<evidence type="ECO:0000313" key="2">
    <source>
        <dbReference type="EMBL" id="KAF3526910.1"/>
    </source>
</evidence>
<evidence type="ECO:0000313" key="3">
    <source>
        <dbReference type="Proteomes" id="UP000712600"/>
    </source>
</evidence>
<dbReference type="Proteomes" id="UP000712600">
    <property type="component" value="Unassembled WGS sequence"/>
</dbReference>
<dbReference type="EMBL" id="QGKX02001347">
    <property type="protein sequence ID" value="KAF3526910.1"/>
    <property type="molecule type" value="Genomic_DNA"/>
</dbReference>
<dbReference type="AlphaFoldDB" id="A0A8S9Q4Y6"/>
<proteinExistence type="predicted"/>
<comment type="caution">
    <text evidence="2">The sequence shown here is derived from an EMBL/GenBank/DDBJ whole genome shotgun (WGS) entry which is preliminary data.</text>
</comment>
<feature type="region of interest" description="Disordered" evidence="1">
    <location>
        <begin position="80"/>
        <end position="102"/>
    </location>
</feature>
<organism evidence="2 3">
    <name type="scientific">Brassica cretica</name>
    <name type="common">Mustard</name>
    <dbReference type="NCBI Taxonomy" id="69181"/>
    <lineage>
        <taxon>Eukaryota</taxon>
        <taxon>Viridiplantae</taxon>
        <taxon>Streptophyta</taxon>
        <taxon>Embryophyta</taxon>
        <taxon>Tracheophyta</taxon>
        <taxon>Spermatophyta</taxon>
        <taxon>Magnoliopsida</taxon>
        <taxon>eudicotyledons</taxon>
        <taxon>Gunneridae</taxon>
        <taxon>Pentapetalae</taxon>
        <taxon>rosids</taxon>
        <taxon>malvids</taxon>
        <taxon>Brassicales</taxon>
        <taxon>Brassicaceae</taxon>
        <taxon>Brassiceae</taxon>
        <taxon>Brassica</taxon>
    </lineage>
</organism>
<evidence type="ECO:0000256" key="1">
    <source>
        <dbReference type="SAM" id="MobiDB-lite"/>
    </source>
</evidence>
<reference evidence="2" key="1">
    <citation type="submission" date="2019-12" db="EMBL/GenBank/DDBJ databases">
        <title>Genome sequencing and annotation of Brassica cretica.</title>
        <authorList>
            <person name="Studholme D.J."/>
            <person name="Sarris P."/>
        </authorList>
    </citation>
    <scope>NUCLEOTIDE SEQUENCE</scope>
    <source>
        <strain evidence="2">PFS-109/04</strain>
        <tissue evidence="2">Leaf</tissue>
    </source>
</reference>
<sequence>MVSCFLDADLPRVDNSSRKENIEQVLRLPIERCQIPFLVIKAGLKRCSIWGEMSASKGDEALAEYNKALEFLRSSKRLTVPAAAPSSSKKKSKASGSSPSASYDWATVLTNLNTKVFP</sequence>
<name>A0A8S9Q4Y6_BRACR</name>
<protein>
    <submittedName>
        <fullName evidence="2">Uncharacterized protein</fullName>
    </submittedName>
</protein>
<gene>
    <name evidence="2" type="ORF">F2Q69_00048447</name>
</gene>
<accession>A0A8S9Q4Y6</accession>